<sequence length="606" mass="64273">MKSLVILLCSLSIAILGRAQYVYTIKADSVLITNNCDSAELIIQNHTQGVPGFLFNTGNGRTIFKRALTKVSDSLYLIGADTLKVPSGQGLSGGNTYILNQYSAQQNANSWYVKNMVDTLTVNKQFVAYNPGVVNDSSFFSVDTSGDTRGMFYMFGPSSRYVELGWTGGGAVDFWCNQIHVDTAASFYGAEQENGLYTFWQTTYFPNSKPTYRFYPHQHGPGGAQPPMVVSSTTTGRAYSFTNAPILGYYLLGGNSPTDTNGNTYGSTVVFVIDTAGNGAFNSLQVDGKNASGQAMYFANNSLSSGAATDSLLTDSAGYVRHVSISRLPIASAANGLTDSAGTVLLGGNLYKGTDLEVPQDSLFGIDLKSSNYGSGFFACGKDPYFPLYMGVSNTDSTSYGYQVFSAAGFPIEQDIYANNNNIISVFDSTISLFQGNSEGSPNGIDIFGSDGYVEIGGYESLGAGGLGPVFEITGKNYGRPGLLFLGSYLNSDTTAFLQTNRGGAVSLRSIRSIKDPHSIVSATSGGSATLTNDGYTFLQSSTTLSSFTINFPSSPVDGDKVTVKSQSNITSVSWSAGSNSVAAPINLTAGQSVVFVFDNATSTWY</sequence>
<dbReference type="Proteomes" id="UP000294498">
    <property type="component" value="Unassembled WGS sequence"/>
</dbReference>
<dbReference type="OrthoDB" id="668887at2"/>
<keyword evidence="1" id="KW-0732">Signal</keyword>
<gene>
    <name evidence="2" type="ORF">EDB95_3472</name>
</gene>
<reference evidence="2 3" key="1">
    <citation type="submission" date="2019-03" db="EMBL/GenBank/DDBJ databases">
        <title>Genomic Encyclopedia of Type Strains, Phase IV (KMG-IV): sequencing the most valuable type-strain genomes for metagenomic binning, comparative biology and taxonomic classification.</title>
        <authorList>
            <person name="Goeker M."/>
        </authorList>
    </citation>
    <scope>NUCLEOTIDE SEQUENCE [LARGE SCALE GENOMIC DNA]</scope>
    <source>
        <strain evidence="2 3">DSM 100059</strain>
    </source>
</reference>
<evidence type="ECO:0000313" key="2">
    <source>
        <dbReference type="EMBL" id="TDX02414.1"/>
    </source>
</evidence>
<evidence type="ECO:0000313" key="3">
    <source>
        <dbReference type="Proteomes" id="UP000294498"/>
    </source>
</evidence>
<evidence type="ECO:0000256" key="1">
    <source>
        <dbReference type="SAM" id="SignalP"/>
    </source>
</evidence>
<feature type="signal peptide" evidence="1">
    <location>
        <begin position="1"/>
        <end position="19"/>
    </location>
</feature>
<proteinExistence type="predicted"/>
<name>A0A4R8DVF7_9BACT</name>
<keyword evidence="3" id="KW-1185">Reference proteome</keyword>
<dbReference type="EMBL" id="SODV01000001">
    <property type="protein sequence ID" value="TDX02414.1"/>
    <property type="molecule type" value="Genomic_DNA"/>
</dbReference>
<organism evidence="2 3">
    <name type="scientific">Dinghuibacter silviterrae</name>
    <dbReference type="NCBI Taxonomy" id="1539049"/>
    <lineage>
        <taxon>Bacteria</taxon>
        <taxon>Pseudomonadati</taxon>
        <taxon>Bacteroidota</taxon>
        <taxon>Chitinophagia</taxon>
        <taxon>Chitinophagales</taxon>
        <taxon>Chitinophagaceae</taxon>
        <taxon>Dinghuibacter</taxon>
    </lineage>
</organism>
<accession>A0A4R8DVF7</accession>
<dbReference type="RefSeq" id="WP_133995027.1">
    <property type="nucleotide sequence ID" value="NZ_SODV01000001.1"/>
</dbReference>
<comment type="caution">
    <text evidence="2">The sequence shown here is derived from an EMBL/GenBank/DDBJ whole genome shotgun (WGS) entry which is preliminary data.</text>
</comment>
<protein>
    <submittedName>
        <fullName evidence="2">Uncharacterized protein</fullName>
    </submittedName>
</protein>
<feature type="chain" id="PRO_5020573947" evidence="1">
    <location>
        <begin position="20"/>
        <end position="606"/>
    </location>
</feature>
<dbReference type="AlphaFoldDB" id="A0A4R8DVF7"/>